<dbReference type="EMBL" id="MTYJ01000113">
    <property type="protein sequence ID" value="OQV13945.1"/>
    <property type="molecule type" value="Genomic_DNA"/>
</dbReference>
<name>A0A1W0WFF3_HYPEX</name>
<evidence type="ECO:0000313" key="3">
    <source>
        <dbReference type="Proteomes" id="UP000192578"/>
    </source>
</evidence>
<keyword evidence="1" id="KW-0175">Coiled coil</keyword>
<organism evidence="2 3">
    <name type="scientific">Hypsibius exemplaris</name>
    <name type="common">Freshwater tardigrade</name>
    <dbReference type="NCBI Taxonomy" id="2072580"/>
    <lineage>
        <taxon>Eukaryota</taxon>
        <taxon>Metazoa</taxon>
        <taxon>Ecdysozoa</taxon>
        <taxon>Tardigrada</taxon>
        <taxon>Eutardigrada</taxon>
        <taxon>Parachela</taxon>
        <taxon>Hypsibioidea</taxon>
        <taxon>Hypsibiidae</taxon>
        <taxon>Hypsibius</taxon>
    </lineage>
</organism>
<evidence type="ECO:0008006" key="4">
    <source>
        <dbReference type="Google" id="ProtNLM"/>
    </source>
</evidence>
<evidence type="ECO:0000256" key="1">
    <source>
        <dbReference type="SAM" id="Coils"/>
    </source>
</evidence>
<accession>A0A1W0WFF3</accession>
<feature type="coiled-coil region" evidence="1">
    <location>
        <begin position="79"/>
        <end position="117"/>
    </location>
</feature>
<dbReference type="Gene3D" id="6.10.280.30">
    <property type="match status" value="1"/>
</dbReference>
<evidence type="ECO:0000313" key="2">
    <source>
        <dbReference type="EMBL" id="OQV13945.1"/>
    </source>
</evidence>
<comment type="caution">
    <text evidence="2">The sequence shown here is derived from an EMBL/GenBank/DDBJ whole genome shotgun (WGS) entry which is preliminary data.</text>
</comment>
<proteinExistence type="predicted"/>
<protein>
    <recommendedName>
        <fullName evidence="4">Stathmin</fullName>
    </recommendedName>
</protein>
<gene>
    <name evidence="2" type="ORF">BV898_11827</name>
</gene>
<dbReference type="OrthoDB" id="10070256at2759"/>
<dbReference type="AlphaFoldDB" id="A0A1W0WFF3"/>
<reference evidence="3" key="1">
    <citation type="submission" date="2017-01" db="EMBL/GenBank/DDBJ databases">
        <title>Comparative genomics of anhydrobiosis in the tardigrade Hypsibius dujardini.</title>
        <authorList>
            <person name="Yoshida Y."/>
            <person name="Koutsovoulos G."/>
            <person name="Laetsch D."/>
            <person name="Stevens L."/>
            <person name="Kumar S."/>
            <person name="Horikawa D."/>
            <person name="Ishino K."/>
            <person name="Komine S."/>
            <person name="Tomita M."/>
            <person name="Blaxter M."/>
            <person name="Arakawa K."/>
        </authorList>
    </citation>
    <scope>NUCLEOTIDE SEQUENCE [LARGE SCALE GENOMIC DNA]</scope>
    <source>
        <strain evidence="3">Z151</strain>
    </source>
</reference>
<sequence>MALNGNGDASSSAIHFAQEHQEFLASVGSPTRVSRNGLAFVVPVIEEGGSAGPILSLETSVTITRPGDASETGEAAVTAQQIQEKLAAAGARREAAINDLRNKAVEESSRIEKARLVREESVTNEKEALKVKIDQDQIAAAANQEAAREILLSKLKKEELHHQEVRARKAAEFQDRLSQLDSKYTDRDGKRDMILSDMVEKLREHNEKVKATRDAFMAVKEKNMNEPEDLLKERYDYATGERDAFFDSAENRLQQGNFKLRAEGDENDNAGAKLH</sequence>
<keyword evidence="3" id="KW-1185">Reference proteome</keyword>
<dbReference type="Proteomes" id="UP000192578">
    <property type="component" value="Unassembled WGS sequence"/>
</dbReference>